<accession>A0ACB8FDE1</accession>
<gene>
    <name evidence="1" type="ORF">K3G42_015655</name>
</gene>
<organism evidence="1 2">
    <name type="scientific">Sphaerodactylus townsendi</name>
    <dbReference type="NCBI Taxonomy" id="933632"/>
    <lineage>
        <taxon>Eukaryota</taxon>
        <taxon>Metazoa</taxon>
        <taxon>Chordata</taxon>
        <taxon>Craniata</taxon>
        <taxon>Vertebrata</taxon>
        <taxon>Euteleostomi</taxon>
        <taxon>Lepidosauria</taxon>
        <taxon>Squamata</taxon>
        <taxon>Bifurcata</taxon>
        <taxon>Gekkota</taxon>
        <taxon>Sphaerodactylidae</taxon>
        <taxon>Sphaerodactylus</taxon>
    </lineage>
</organism>
<dbReference type="EMBL" id="CM037622">
    <property type="protein sequence ID" value="KAH8003239.1"/>
    <property type="molecule type" value="Genomic_DNA"/>
</dbReference>
<protein>
    <submittedName>
        <fullName evidence="1">Uncharacterized protein</fullName>
    </submittedName>
</protein>
<comment type="caution">
    <text evidence="1">The sequence shown here is derived from an EMBL/GenBank/DDBJ whole genome shotgun (WGS) entry which is preliminary data.</text>
</comment>
<name>A0ACB8FDE1_9SAUR</name>
<sequence>MRSARKQMLGGDRTINPPSHQFPAYRVRRDRFQTLPLQGFSPGAGSRDLETIDAETPLQVSTPSPTSRELFPILLPDTLRCSALLCCASLVMGHSRLCTLHFWVGLTVVPAMSYFSVRTVLHAATELCTLFANSVSTSEISNSPEDDATQIPMSRDEWWSSLQRV</sequence>
<proteinExistence type="predicted"/>
<keyword evidence="2" id="KW-1185">Reference proteome</keyword>
<reference evidence="1" key="1">
    <citation type="submission" date="2021-08" db="EMBL/GenBank/DDBJ databases">
        <title>The first chromosome-level gecko genome reveals the dynamic sex chromosomes of Neotropical dwarf geckos (Sphaerodactylidae: Sphaerodactylus).</title>
        <authorList>
            <person name="Pinto B.J."/>
            <person name="Keating S.E."/>
            <person name="Gamble T."/>
        </authorList>
    </citation>
    <scope>NUCLEOTIDE SEQUENCE</scope>
    <source>
        <strain evidence="1">TG3544</strain>
    </source>
</reference>
<dbReference type="Proteomes" id="UP000827872">
    <property type="component" value="Linkage Group LG09"/>
</dbReference>
<evidence type="ECO:0000313" key="2">
    <source>
        <dbReference type="Proteomes" id="UP000827872"/>
    </source>
</evidence>
<evidence type="ECO:0000313" key="1">
    <source>
        <dbReference type="EMBL" id="KAH8003239.1"/>
    </source>
</evidence>